<evidence type="ECO:0000313" key="2">
    <source>
        <dbReference type="EMBL" id="KAK8398032.1"/>
    </source>
</evidence>
<feature type="chain" id="PRO_5044024648" evidence="1">
    <location>
        <begin position="18"/>
        <end position="92"/>
    </location>
</feature>
<evidence type="ECO:0000313" key="3">
    <source>
        <dbReference type="Proteomes" id="UP001487740"/>
    </source>
</evidence>
<dbReference type="EMBL" id="JARAKH010000012">
    <property type="protein sequence ID" value="KAK8398032.1"/>
    <property type="molecule type" value="Genomic_DNA"/>
</dbReference>
<reference evidence="2 3" key="1">
    <citation type="submission" date="2023-03" db="EMBL/GenBank/DDBJ databases">
        <title>High-quality genome of Scylla paramamosain provides insights in environmental adaptation.</title>
        <authorList>
            <person name="Zhang L."/>
        </authorList>
    </citation>
    <scope>NUCLEOTIDE SEQUENCE [LARGE SCALE GENOMIC DNA]</scope>
    <source>
        <strain evidence="2">LZ_2023a</strain>
        <tissue evidence="2">Muscle</tissue>
    </source>
</reference>
<gene>
    <name evidence="2" type="ORF">O3P69_003740</name>
</gene>
<sequence length="92" mass="10458">MILASMVLSLWPDLHRASSSVPPPVSNPNSPNKILLSQCDMHVIENLDLSGLVKDMHWQWMAVTQTQEHYILQDWAMRPLKDVSHSAGRGWL</sequence>
<dbReference type="Proteomes" id="UP001487740">
    <property type="component" value="Unassembled WGS sequence"/>
</dbReference>
<keyword evidence="3" id="KW-1185">Reference proteome</keyword>
<keyword evidence="1" id="KW-0732">Signal</keyword>
<dbReference type="AlphaFoldDB" id="A0AAW0UH66"/>
<proteinExistence type="predicted"/>
<organism evidence="2 3">
    <name type="scientific">Scylla paramamosain</name>
    <name type="common">Mud crab</name>
    <dbReference type="NCBI Taxonomy" id="85552"/>
    <lineage>
        <taxon>Eukaryota</taxon>
        <taxon>Metazoa</taxon>
        <taxon>Ecdysozoa</taxon>
        <taxon>Arthropoda</taxon>
        <taxon>Crustacea</taxon>
        <taxon>Multicrustacea</taxon>
        <taxon>Malacostraca</taxon>
        <taxon>Eumalacostraca</taxon>
        <taxon>Eucarida</taxon>
        <taxon>Decapoda</taxon>
        <taxon>Pleocyemata</taxon>
        <taxon>Brachyura</taxon>
        <taxon>Eubrachyura</taxon>
        <taxon>Portunoidea</taxon>
        <taxon>Portunidae</taxon>
        <taxon>Portuninae</taxon>
        <taxon>Scylla</taxon>
    </lineage>
</organism>
<accession>A0AAW0UH66</accession>
<feature type="signal peptide" evidence="1">
    <location>
        <begin position="1"/>
        <end position="17"/>
    </location>
</feature>
<name>A0AAW0UH66_SCYPA</name>
<evidence type="ECO:0000256" key="1">
    <source>
        <dbReference type="SAM" id="SignalP"/>
    </source>
</evidence>
<protein>
    <submittedName>
        <fullName evidence="2">Uncharacterized protein</fullName>
    </submittedName>
</protein>
<comment type="caution">
    <text evidence="2">The sequence shown here is derived from an EMBL/GenBank/DDBJ whole genome shotgun (WGS) entry which is preliminary data.</text>
</comment>